<evidence type="ECO:0000256" key="4">
    <source>
        <dbReference type="ARBA" id="ARBA00022989"/>
    </source>
</evidence>
<keyword evidence="3 7" id="KW-0812">Transmembrane</keyword>
<evidence type="ECO:0000259" key="8">
    <source>
        <dbReference type="Pfam" id="PF02656"/>
    </source>
</evidence>
<sequence length="272" mass="30974">MSSRPSSIKHRNYQTMVTSALSTSPGSFYTPNDTPHLRPQQDDFFSRLDNTGDLPEQRQVVGQEQSQYLDSKITARTNSSDTLNTQEQQEQEQPRCSCSRQVIYQKSDETEDEDNEINEQQPLLMRRCDKKKNAQTSWLETLNNGVRNISATLYLENSGSVARDHLANERTYLAWVRTSLSTISVGVGITQLFRLDRAVEHDPELRTWGRPVGLMFIGMSMVFLCFASIRYFHSQTTMTKGYFPASRGIIISTSAITFLSMILLLIAVLLKR</sequence>
<dbReference type="PANTHER" id="PTHR34187:SF2">
    <property type="entry name" value="DUF202 DOMAIN-CONTAINING PROTEIN"/>
    <property type="match status" value="1"/>
</dbReference>
<evidence type="ECO:0000256" key="3">
    <source>
        <dbReference type="ARBA" id="ARBA00022692"/>
    </source>
</evidence>
<keyword evidence="4 7" id="KW-1133">Transmembrane helix</keyword>
<accession>A0A8H7S9X6</accession>
<feature type="transmembrane region" description="Helical" evidence="7">
    <location>
        <begin position="249"/>
        <end position="270"/>
    </location>
</feature>
<proteinExistence type="predicted"/>
<dbReference type="PANTHER" id="PTHR34187">
    <property type="entry name" value="FGR18P"/>
    <property type="match status" value="1"/>
</dbReference>
<feature type="compositionally biased region" description="Polar residues" evidence="6">
    <location>
        <begin position="60"/>
        <end position="85"/>
    </location>
</feature>
<reference evidence="9 10" key="1">
    <citation type="submission" date="2020-12" db="EMBL/GenBank/DDBJ databases">
        <title>Metabolic potential, ecology and presence of endohyphal bacteria is reflected in genomic diversity of Mucoromycotina.</title>
        <authorList>
            <person name="Muszewska A."/>
            <person name="Okrasinska A."/>
            <person name="Steczkiewicz K."/>
            <person name="Drgas O."/>
            <person name="Orlowska M."/>
            <person name="Perlinska-Lenart U."/>
            <person name="Aleksandrzak-Piekarczyk T."/>
            <person name="Szatraj K."/>
            <person name="Zielenkiewicz U."/>
            <person name="Pilsyk S."/>
            <person name="Malc E."/>
            <person name="Mieczkowski P."/>
            <person name="Kruszewska J.S."/>
            <person name="Biernat P."/>
            <person name="Pawlowska J."/>
        </authorList>
    </citation>
    <scope>NUCLEOTIDE SEQUENCE [LARGE SCALE GENOMIC DNA]</scope>
    <source>
        <strain evidence="9 10">CBS 142.35</strain>
    </source>
</reference>
<keyword evidence="2" id="KW-1003">Cell membrane</keyword>
<dbReference type="EMBL" id="JAEPRB010000048">
    <property type="protein sequence ID" value="KAG2224158.1"/>
    <property type="molecule type" value="Genomic_DNA"/>
</dbReference>
<comment type="caution">
    <text evidence="9">The sequence shown here is derived from an EMBL/GenBank/DDBJ whole genome shotgun (WGS) entry which is preliminary data.</text>
</comment>
<organism evidence="9 10">
    <name type="scientific">Circinella minor</name>
    <dbReference type="NCBI Taxonomy" id="1195481"/>
    <lineage>
        <taxon>Eukaryota</taxon>
        <taxon>Fungi</taxon>
        <taxon>Fungi incertae sedis</taxon>
        <taxon>Mucoromycota</taxon>
        <taxon>Mucoromycotina</taxon>
        <taxon>Mucoromycetes</taxon>
        <taxon>Mucorales</taxon>
        <taxon>Lichtheimiaceae</taxon>
        <taxon>Circinella</taxon>
    </lineage>
</organism>
<comment type="subcellular location">
    <subcellularLocation>
        <location evidence="1">Cell membrane</location>
        <topology evidence="1">Multi-pass membrane protein</topology>
    </subcellularLocation>
</comment>
<feature type="domain" description="DUF202" evidence="8">
    <location>
        <begin position="163"/>
        <end position="235"/>
    </location>
</feature>
<evidence type="ECO:0000256" key="5">
    <source>
        <dbReference type="ARBA" id="ARBA00023136"/>
    </source>
</evidence>
<feature type="region of interest" description="Disordered" evidence="6">
    <location>
        <begin position="1"/>
        <end position="99"/>
    </location>
</feature>
<keyword evidence="5 7" id="KW-0472">Membrane</keyword>
<dbReference type="AlphaFoldDB" id="A0A8H7S9X6"/>
<evidence type="ECO:0000256" key="2">
    <source>
        <dbReference type="ARBA" id="ARBA00022475"/>
    </source>
</evidence>
<keyword evidence="10" id="KW-1185">Reference proteome</keyword>
<evidence type="ECO:0000256" key="7">
    <source>
        <dbReference type="SAM" id="Phobius"/>
    </source>
</evidence>
<evidence type="ECO:0000256" key="6">
    <source>
        <dbReference type="SAM" id="MobiDB-lite"/>
    </source>
</evidence>
<evidence type="ECO:0000256" key="1">
    <source>
        <dbReference type="ARBA" id="ARBA00004651"/>
    </source>
</evidence>
<dbReference type="Proteomes" id="UP000646827">
    <property type="component" value="Unassembled WGS sequence"/>
</dbReference>
<feature type="compositionally biased region" description="Polar residues" evidence="6">
    <location>
        <begin position="13"/>
        <end position="33"/>
    </location>
</feature>
<evidence type="ECO:0000313" key="10">
    <source>
        <dbReference type="Proteomes" id="UP000646827"/>
    </source>
</evidence>
<name>A0A8H7S9X6_9FUNG</name>
<evidence type="ECO:0000313" key="9">
    <source>
        <dbReference type="EMBL" id="KAG2224158.1"/>
    </source>
</evidence>
<feature type="transmembrane region" description="Helical" evidence="7">
    <location>
        <begin position="212"/>
        <end position="229"/>
    </location>
</feature>
<gene>
    <name evidence="9" type="ORF">INT45_000173</name>
</gene>
<dbReference type="Pfam" id="PF02656">
    <property type="entry name" value="DUF202"/>
    <property type="match status" value="1"/>
</dbReference>
<protein>
    <recommendedName>
        <fullName evidence="8">DUF202 domain-containing protein</fullName>
    </recommendedName>
</protein>
<dbReference type="GO" id="GO:0005886">
    <property type="term" value="C:plasma membrane"/>
    <property type="evidence" value="ECO:0007669"/>
    <property type="project" value="UniProtKB-SubCell"/>
</dbReference>
<feature type="compositionally biased region" description="Basic and acidic residues" evidence="6">
    <location>
        <begin position="35"/>
        <end position="46"/>
    </location>
</feature>
<dbReference type="InterPro" id="IPR052053">
    <property type="entry name" value="IM_YidH-like"/>
</dbReference>
<dbReference type="OrthoDB" id="199599at2759"/>
<dbReference type="InterPro" id="IPR003807">
    <property type="entry name" value="DUF202"/>
</dbReference>